<feature type="transmembrane region" description="Helical" evidence="6">
    <location>
        <begin position="180"/>
        <end position="197"/>
    </location>
</feature>
<comment type="subcellular location">
    <subcellularLocation>
        <location evidence="1">Cell membrane</location>
        <topology evidence="1">Multi-pass membrane protein</topology>
    </subcellularLocation>
</comment>
<evidence type="ECO:0000256" key="5">
    <source>
        <dbReference type="ARBA" id="ARBA00023136"/>
    </source>
</evidence>
<dbReference type="PANTHER" id="PTHR30250:SF11">
    <property type="entry name" value="O-ANTIGEN TRANSPORTER-RELATED"/>
    <property type="match status" value="1"/>
</dbReference>
<evidence type="ECO:0000256" key="1">
    <source>
        <dbReference type="ARBA" id="ARBA00004651"/>
    </source>
</evidence>
<dbReference type="Pfam" id="PF01943">
    <property type="entry name" value="Polysacc_synt"/>
    <property type="match status" value="1"/>
</dbReference>
<feature type="transmembrane region" description="Helical" evidence="6">
    <location>
        <begin position="368"/>
        <end position="387"/>
    </location>
</feature>
<feature type="transmembrane region" description="Helical" evidence="6">
    <location>
        <begin position="12"/>
        <end position="34"/>
    </location>
</feature>
<evidence type="ECO:0000313" key="8">
    <source>
        <dbReference type="Proteomes" id="UP000278351"/>
    </source>
</evidence>
<reference evidence="7 8" key="1">
    <citation type="submission" date="2018-11" db="EMBL/GenBank/DDBJ databases">
        <title>Chitinophaga lutea sp.nov., isolate from arsenic contaminated soil.</title>
        <authorList>
            <person name="Zong Y."/>
        </authorList>
    </citation>
    <scope>NUCLEOTIDE SEQUENCE [LARGE SCALE GENOMIC DNA]</scope>
    <source>
        <strain evidence="7 8">ZY74</strain>
    </source>
</reference>
<feature type="transmembrane region" description="Helical" evidence="6">
    <location>
        <begin position="393"/>
        <end position="411"/>
    </location>
</feature>
<evidence type="ECO:0000256" key="4">
    <source>
        <dbReference type="ARBA" id="ARBA00022989"/>
    </source>
</evidence>
<feature type="transmembrane region" description="Helical" evidence="6">
    <location>
        <begin position="120"/>
        <end position="141"/>
    </location>
</feature>
<keyword evidence="8" id="KW-1185">Reference proteome</keyword>
<dbReference type="GO" id="GO:0005886">
    <property type="term" value="C:plasma membrane"/>
    <property type="evidence" value="ECO:0007669"/>
    <property type="project" value="UniProtKB-SubCell"/>
</dbReference>
<evidence type="ECO:0000256" key="3">
    <source>
        <dbReference type="ARBA" id="ARBA00022692"/>
    </source>
</evidence>
<dbReference type="InterPro" id="IPR050833">
    <property type="entry name" value="Poly_Biosynth_Transport"/>
</dbReference>
<gene>
    <name evidence="7" type="ORF">EGT74_14990</name>
</gene>
<evidence type="ECO:0000256" key="2">
    <source>
        <dbReference type="ARBA" id="ARBA00022475"/>
    </source>
</evidence>
<comment type="caution">
    <text evidence="7">The sequence shown here is derived from an EMBL/GenBank/DDBJ whole genome shotgun (WGS) entry which is preliminary data.</text>
</comment>
<accession>A0A3N4PKM5</accession>
<dbReference type="AlphaFoldDB" id="A0A3N4PKM5"/>
<organism evidence="7 8">
    <name type="scientific">Chitinophaga lutea</name>
    <dbReference type="NCBI Taxonomy" id="2488634"/>
    <lineage>
        <taxon>Bacteria</taxon>
        <taxon>Pseudomonadati</taxon>
        <taxon>Bacteroidota</taxon>
        <taxon>Chitinophagia</taxon>
        <taxon>Chitinophagales</taxon>
        <taxon>Chitinophagaceae</taxon>
        <taxon>Chitinophaga</taxon>
    </lineage>
</organism>
<proteinExistence type="predicted"/>
<protein>
    <submittedName>
        <fullName evidence="7">Uncharacterized protein</fullName>
    </submittedName>
</protein>
<dbReference type="Proteomes" id="UP000278351">
    <property type="component" value="Unassembled WGS sequence"/>
</dbReference>
<keyword evidence="4 6" id="KW-1133">Transmembrane helix</keyword>
<keyword evidence="3 6" id="KW-0812">Transmembrane</keyword>
<dbReference type="InterPro" id="IPR002797">
    <property type="entry name" value="Polysacc_synth"/>
</dbReference>
<name>A0A3N4PKM5_9BACT</name>
<feature type="transmembrane region" description="Helical" evidence="6">
    <location>
        <begin position="294"/>
        <end position="315"/>
    </location>
</feature>
<feature type="transmembrane region" description="Helical" evidence="6">
    <location>
        <begin position="327"/>
        <end position="347"/>
    </location>
</feature>
<feature type="transmembrane region" description="Helical" evidence="6">
    <location>
        <begin position="153"/>
        <end position="174"/>
    </location>
</feature>
<feature type="transmembrane region" description="Helical" evidence="6">
    <location>
        <begin position="46"/>
        <end position="65"/>
    </location>
</feature>
<evidence type="ECO:0000313" key="7">
    <source>
        <dbReference type="EMBL" id="RPE08355.1"/>
    </source>
</evidence>
<dbReference type="PANTHER" id="PTHR30250">
    <property type="entry name" value="PST FAMILY PREDICTED COLANIC ACID TRANSPORTER"/>
    <property type="match status" value="1"/>
</dbReference>
<keyword evidence="5 6" id="KW-0472">Membrane</keyword>
<dbReference type="EMBL" id="RPDH01000002">
    <property type="protein sequence ID" value="RPE08355.1"/>
    <property type="molecule type" value="Genomic_DNA"/>
</dbReference>
<sequence length="450" mass="51125">MAFKLLSALKNQHLYSLMGNVVSAFFNLLSFAILVRMLAPGAFGEWVLFLATYTMLDLMRTALLQSGLIKFYAGVPEYRGRKVVGAAWYIAITLTLVYLLACGILGFLAPSFLSPVWQQFMRWLGPMLLFSLPFNFASWLLQASHKFDKILQLRVVQNGSFLILLCALYLTDYFTLPNVLYAYALALAITSIYSLFFRWTQVRTIFFRTRSRVRELVVYGRLIVGSMLTSSALNYSDSFIIRTMLNPAAVAMYSIPQKFMEVIEIILRSFVATAQPAISAAVNRNDWPGVARAFCRYTGVVTIIIIPFIFIAVLLTKPFILILADSTYLPATDVVRIFLLSAILYPIDRFLGVTLDMINKPHLSFYKSVLKLAINVLGDILFIWWFMDIRAVAAVSVLHLVVGVAFGYFCLQKYLHFSWRDIMRLGVWECRNIFRKVLTKLGYAQNSGTL</sequence>
<keyword evidence="2" id="KW-1003">Cell membrane</keyword>
<evidence type="ECO:0000256" key="6">
    <source>
        <dbReference type="SAM" id="Phobius"/>
    </source>
</evidence>
<feature type="transmembrane region" description="Helical" evidence="6">
    <location>
        <begin position="86"/>
        <end position="108"/>
    </location>
</feature>